<protein>
    <submittedName>
        <fullName evidence="6">Family 43 glycosylhydrolase</fullName>
    </submittedName>
</protein>
<dbReference type="AlphaFoldDB" id="A0A7V7QL28"/>
<evidence type="ECO:0000256" key="5">
    <source>
        <dbReference type="RuleBase" id="RU361187"/>
    </source>
</evidence>
<name>A0A7V7QL28_9FIRM</name>
<dbReference type="SUPFAM" id="SSF75005">
    <property type="entry name" value="Arabinanase/levansucrase/invertase"/>
    <property type="match status" value="1"/>
</dbReference>
<dbReference type="Proteomes" id="UP000461768">
    <property type="component" value="Unassembled WGS sequence"/>
</dbReference>
<dbReference type="GO" id="GO:0004553">
    <property type="term" value="F:hydrolase activity, hydrolyzing O-glycosyl compounds"/>
    <property type="evidence" value="ECO:0007669"/>
    <property type="project" value="InterPro"/>
</dbReference>
<dbReference type="GO" id="GO:0005975">
    <property type="term" value="P:carbohydrate metabolic process"/>
    <property type="evidence" value="ECO:0007669"/>
    <property type="project" value="InterPro"/>
</dbReference>
<dbReference type="InterPro" id="IPR006710">
    <property type="entry name" value="Glyco_hydro_43"/>
</dbReference>
<dbReference type="PANTHER" id="PTHR43301:SF3">
    <property type="entry name" value="ARABINAN ENDO-1,5-ALPHA-L-ARABINOSIDASE A-RELATED"/>
    <property type="match status" value="1"/>
</dbReference>
<comment type="pathway">
    <text evidence="1">Glycan metabolism; L-arabinan degradation.</text>
</comment>
<dbReference type="Pfam" id="PF04616">
    <property type="entry name" value="Glyco_hydro_43"/>
    <property type="match status" value="1"/>
</dbReference>
<accession>A0A7V7QL28</accession>
<dbReference type="EMBL" id="WAGX01000005">
    <property type="protein sequence ID" value="KAB1438592.1"/>
    <property type="molecule type" value="Genomic_DNA"/>
</dbReference>
<proteinExistence type="inferred from homology"/>
<dbReference type="OrthoDB" id="9759709at2"/>
<dbReference type="PANTHER" id="PTHR43301">
    <property type="entry name" value="ARABINAN ENDO-1,5-ALPHA-L-ARABINOSIDASE"/>
    <property type="match status" value="1"/>
</dbReference>
<evidence type="ECO:0000256" key="3">
    <source>
        <dbReference type="ARBA" id="ARBA00022801"/>
    </source>
</evidence>
<gene>
    <name evidence="6" type="ORF">F7O84_13770</name>
</gene>
<evidence type="ECO:0000256" key="2">
    <source>
        <dbReference type="ARBA" id="ARBA00009865"/>
    </source>
</evidence>
<dbReference type="RefSeq" id="WP_151146289.1">
    <property type="nucleotide sequence ID" value="NZ_WAGX01000005.1"/>
</dbReference>
<organism evidence="6 7">
    <name type="scientific">Candidatus Galacturonatibacter soehngenii</name>
    <dbReference type="NCBI Taxonomy" id="2307010"/>
    <lineage>
        <taxon>Bacteria</taxon>
        <taxon>Bacillati</taxon>
        <taxon>Bacillota</taxon>
        <taxon>Clostridia</taxon>
        <taxon>Lachnospirales</taxon>
        <taxon>Lachnospiraceae</taxon>
        <taxon>Candidatus Galacturonatibacter</taxon>
    </lineage>
</organism>
<reference evidence="6 7" key="2">
    <citation type="submission" date="2020-02" db="EMBL/GenBank/DDBJ databases">
        <title>Candidatus Galacturonibacter soehngenii shows hetero-acetogenic catabolism of galacturonic acid but lacks a canonical carbon monoxide dehydrogenase/acetyl-CoA synthase complex.</title>
        <authorList>
            <person name="Diender M."/>
            <person name="Stouten G.R."/>
            <person name="Petersen J.F."/>
            <person name="Nielsen P.H."/>
            <person name="Dueholm M.S."/>
            <person name="Pronk J.T."/>
            <person name="Van Loosdrecht M.C.M."/>
        </authorList>
    </citation>
    <scope>NUCLEOTIDE SEQUENCE [LARGE SCALE GENOMIC DNA]</scope>
    <source>
        <strain evidence="6">GalUA</strain>
    </source>
</reference>
<dbReference type="InterPro" id="IPR023296">
    <property type="entry name" value="Glyco_hydro_beta-prop_sf"/>
</dbReference>
<reference evidence="6 7" key="1">
    <citation type="submission" date="2019-09" db="EMBL/GenBank/DDBJ databases">
        <authorList>
            <person name="Valk L.C."/>
        </authorList>
    </citation>
    <scope>NUCLEOTIDE SEQUENCE [LARGE SCALE GENOMIC DNA]</scope>
    <source>
        <strain evidence="6">GalUA</strain>
    </source>
</reference>
<sequence length="314" mass="36325">MNTNLIPPAPLFRDPIYDGATDPTIIYNHEEDCYWMLYTQRRSSAVNIGVSHIHGTLIGVASSKDLVHWIYRGTLPNLEFEPGTNTFWAPEVIYVDGTYHMYVSYVRGIPTNWNHERYILHYTATHLWEFTFESMLNLSSDRVIDACVSEIEPGTFKMWYKDEVHNSYTYSAISKNLYDWDVIGPEITDVSHEGPNVFTLCDRHFMITDFWNGLGVYESNDFTNWIRKADILNTPGMRKDDGQIAHHADVVVSSNQKEAYIFYFVHPEYNPLQMPKDFEMTYKEARTVIQVAQITLGADGLICNRDKIFSLTLS</sequence>
<dbReference type="CDD" id="cd08984">
    <property type="entry name" value="GH43-like"/>
    <property type="match status" value="1"/>
</dbReference>
<keyword evidence="3 5" id="KW-0378">Hydrolase</keyword>
<comment type="similarity">
    <text evidence="2 5">Belongs to the glycosyl hydrolase 43 family.</text>
</comment>
<keyword evidence="4 5" id="KW-0326">Glycosidase</keyword>
<keyword evidence="7" id="KW-1185">Reference proteome</keyword>
<evidence type="ECO:0000256" key="4">
    <source>
        <dbReference type="ARBA" id="ARBA00023295"/>
    </source>
</evidence>
<evidence type="ECO:0000313" key="7">
    <source>
        <dbReference type="Proteomes" id="UP000461768"/>
    </source>
</evidence>
<evidence type="ECO:0000256" key="1">
    <source>
        <dbReference type="ARBA" id="ARBA00004834"/>
    </source>
</evidence>
<comment type="caution">
    <text evidence="6">The sequence shown here is derived from an EMBL/GenBank/DDBJ whole genome shotgun (WGS) entry which is preliminary data.</text>
</comment>
<evidence type="ECO:0000313" key="6">
    <source>
        <dbReference type="EMBL" id="KAB1438592.1"/>
    </source>
</evidence>
<dbReference type="Gene3D" id="2.115.10.20">
    <property type="entry name" value="Glycosyl hydrolase domain, family 43"/>
    <property type="match status" value="1"/>
</dbReference>
<dbReference type="InterPro" id="IPR050727">
    <property type="entry name" value="GH43_arabinanases"/>
</dbReference>